<dbReference type="PANTHER" id="PTHR46128">
    <property type="entry name" value="MITOCHONDRIAL GROUP I INTRON SPLICING FACTOR CCM1"/>
    <property type="match status" value="1"/>
</dbReference>
<keyword evidence="2" id="KW-0677">Repeat</keyword>
<evidence type="ECO:0000313" key="5">
    <source>
        <dbReference type="EnsemblPlants" id="AES78226"/>
    </source>
</evidence>
<keyword evidence="6" id="KW-1185">Reference proteome</keyword>
<gene>
    <name evidence="4" type="ordered locus">MTR_7g026120</name>
</gene>
<evidence type="ECO:0000256" key="2">
    <source>
        <dbReference type="ARBA" id="ARBA00022737"/>
    </source>
</evidence>
<dbReference type="EMBL" id="CM001223">
    <property type="protein sequence ID" value="AES78226.1"/>
    <property type="molecule type" value="Genomic_DNA"/>
</dbReference>
<feature type="repeat" description="PPR" evidence="3">
    <location>
        <begin position="120"/>
        <end position="154"/>
    </location>
</feature>
<dbReference type="InterPro" id="IPR011990">
    <property type="entry name" value="TPR-like_helical_dom_sf"/>
</dbReference>
<dbReference type="HOGENOM" id="CLU_1542373_0_0_1"/>
<evidence type="ECO:0000256" key="3">
    <source>
        <dbReference type="PROSITE-ProRule" id="PRU00708"/>
    </source>
</evidence>
<dbReference type="PANTHER" id="PTHR46128:SF358">
    <property type="entry name" value="TETRATRICOPEPTIDE REPEAT (TPR)-LIKE SUPERFAMILY PROTEIN"/>
    <property type="match status" value="1"/>
</dbReference>
<dbReference type="eggNOG" id="KOG4197">
    <property type="taxonomic scope" value="Eukaryota"/>
</dbReference>
<name>G7L006_MEDTR</name>
<reference evidence="4 6" key="2">
    <citation type="journal article" date="2014" name="BMC Genomics">
        <title>An improved genome release (version Mt4.0) for the model legume Medicago truncatula.</title>
        <authorList>
            <person name="Tang H."/>
            <person name="Krishnakumar V."/>
            <person name="Bidwell S."/>
            <person name="Rosen B."/>
            <person name="Chan A."/>
            <person name="Zhou S."/>
            <person name="Gentzbittel L."/>
            <person name="Childs K.L."/>
            <person name="Yandell M."/>
            <person name="Gundlach H."/>
            <person name="Mayer K.F."/>
            <person name="Schwartz D.C."/>
            <person name="Town C.D."/>
        </authorList>
    </citation>
    <scope>GENOME REANNOTATION</scope>
    <source>
        <strain evidence="5 6">cv. Jemalong A17</strain>
    </source>
</reference>
<organism evidence="4 6">
    <name type="scientific">Medicago truncatula</name>
    <name type="common">Barrel medic</name>
    <name type="synonym">Medicago tribuloides</name>
    <dbReference type="NCBI Taxonomy" id="3880"/>
    <lineage>
        <taxon>Eukaryota</taxon>
        <taxon>Viridiplantae</taxon>
        <taxon>Streptophyta</taxon>
        <taxon>Embryophyta</taxon>
        <taxon>Tracheophyta</taxon>
        <taxon>Spermatophyta</taxon>
        <taxon>Magnoliopsida</taxon>
        <taxon>eudicotyledons</taxon>
        <taxon>Gunneridae</taxon>
        <taxon>Pentapetalae</taxon>
        <taxon>rosids</taxon>
        <taxon>fabids</taxon>
        <taxon>Fabales</taxon>
        <taxon>Fabaceae</taxon>
        <taxon>Papilionoideae</taxon>
        <taxon>50 kb inversion clade</taxon>
        <taxon>NPAAA clade</taxon>
        <taxon>Hologalegina</taxon>
        <taxon>IRL clade</taxon>
        <taxon>Trifolieae</taxon>
        <taxon>Medicago</taxon>
    </lineage>
</organism>
<dbReference type="NCBIfam" id="TIGR00756">
    <property type="entry name" value="PPR"/>
    <property type="match status" value="1"/>
</dbReference>
<accession>G7L006</accession>
<dbReference type="Pfam" id="PF13041">
    <property type="entry name" value="PPR_2"/>
    <property type="match status" value="1"/>
</dbReference>
<sequence>MTYDPYFDVQPVRTCSKKKKLALKIVTYSLFKKKKIVTYSSLIHGLCKSEKIYVVLDLIDECMIDVYMAIALLKKIKDHRIEPYMFIYTLLVDGLCKNGRLQDTQEVYPNLTIKGYRFEVRMYSTMMITGLCKESLLYEALSLLSKMEDNGCNPDGVTCEIIVRAFPASSPANV</sequence>
<dbReference type="InterPro" id="IPR002885">
    <property type="entry name" value="PPR_rpt"/>
</dbReference>
<dbReference type="Proteomes" id="UP000002051">
    <property type="component" value="Unassembled WGS sequence"/>
</dbReference>
<protein>
    <submittedName>
        <fullName evidence="4">PPR repeat protein</fullName>
    </submittedName>
</protein>
<dbReference type="AlphaFoldDB" id="G7L006"/>
<dbReference type="Gene3D" id="1.25.40.10">
    <property type="entry name" value="Tetratricopeptide repeat domain"/>
    <property type="match status" value="2"/>
</dbReference>
<reference evidence="5" key="3">
    <citation type="submission" date="2015-04" db="UniProtKB">
        <authorList>
            <consortium name="EnsemblPlants"/>
        </authorList>
    </citation>
    <scope>IDENTIFICATION</scope>
    <source>
        <strain evidence="5">cv. Jemalong A17</strain>
    </source>
</reference>
<reference evidence="4 6" key="1">
    <citation type="journal article" date="2011" name="Nature">
        <title>The Medicago genome provides insight into the evolution of rhizobial symbioses.</title>
        <authorList>
            <person name="Young N.D."/>
            <person name="Debelle F."/>
            <person name="Oldroyd G.E."/>
            <person name="Geurts R."/>
            <person name="Cannon S.B."/>
            <person name="Udvardi M.K."/>
            <person name="Benedito V.A."/>
            <person name="Mayer K.F."/>
            <person name="Gouzy J."/>
            <person name="Schoof H."/>
            <person name="Van de Peer Y."/>
            <person name="Proost S."/>
            <person name="Cook D.R."/>
            <person name="Meyers B.C."/>
            <person name="Spannagl M."/>
            <person name="Cheung F."/>
            <person name="De Mita S."/>
            <person name="Krishnakumar V."/>
            <person name="Gundlach H."/>
            <person name="Zhou S."/>
            <person name="Mudge J."/>
            <person name="Bharti A.K."/>
            <person name="Murray J.D."/>
            <person name="Naoumkina M.A."/>
            <person name="Rosen B."/>
            <person name="Silverstein K.A."/>
            <person name="Tang H."/>
            <person name="Rombauts S."/>
            <person name="Zhao P.X."/>
            <person name="Zhou P."/>
            <person name="Barbe V."/>
            <person name="Bardou P."/>
            <person name="Bechner M."/>
            <person name="Bellec A."/>
            <person name="Berger A."/>
            <person name="Berges H."/>
            <person name="Bidwell S."/>
            <person name="Bisseling T."/>
            <person name="Choisne N."/>
            <person name="Couloux A."/>
            <person name="Denny R."/>
            <person name="Deshpande S."/>
            <person name="Dai X."/>
            <person name="Doyle J.J."/>
            <person name="Dudez A.M."/>
            <person name="Farmer A.D."/>
            <person name="Fouteau S."/>
            <person name="Franken C."/>
            <person name="Gibelin C."/>
            <person name="Gish J."/>
            <person name="Goldstein S."/>
            <person name="Gonzalez A.J."/>
            <person name="Green P.J."/>
            <person name="Hallab A."/>
            <person name="Hartog M."/>
            <person name="Hua A."/>
            <person name="Humphray S.J."/>
            <person name="Jeong D.H."/>
            <person name="Jing Y."/>
            <person name="Jocker A."/>
            <person name="Kenton S.M."/>
            <person name="Kim D.J."/>
            <person name="Klee K."/>
            <person name="Lai H."/>
            <person name="Lang C."/>
            <person name="Lin S."/>
            <person name="Macmil S.L."/>
            <person name="Magdelenat G."/>
            <person name="Matthews L."/>
            <person name="McCorrison J."/>
            <person name="Monaghan E.L."/>
            <person name="Mun J.H."/>
            <person name="Najar F.Z."/>
            <person name="Nicholson C."/>
            <person name="Noirot C."/>
            <person name="O'Bleness M."/>
            <person name="Paule C.R."/>
            <person name="Poulain J."/>
            <person name="Prion F."/>
            <person name="Qin B."/>
            <person name="Qu C."/>
            <person name="Retzel E.F."/>
            <person name="Riddle C."/>
            <person name="Sallet E."/>
            <person name="Samain S."/>
            <person name="Samson N."/>
            <person name="Sanders I."/>
            <person name="Saurat O."/>
            <person name="Scarpelli C."/>
            <person name="Schiex T."/>
            <person name="Segurens B."/>
            <person name="Severin A.J."/>
            <person name="Sherrier D.J."/>
            <person name="Shi R."/>
            <person name="Sims S."/>
            <person name="Singer S.R."/>
            <person name="Sinharoy S."/>
            <person name="Sterck L."/>
            <person name="Viollet A."/>
            <person name="Wang B.B."/>
            <person name="Wang K."/>
            <person name="Wang M."/>
            <person name="Wang X."/>
            <person name="Warfsmann J."/>
            <person name="Weissenbach J."/>
            <person name="White D.D."/>
            <person name="White J.D."/>
            <person name="Wiley G.B."/>
            <person name="Wincker P."/>
            <person name="Xing Y."/>
            <person name="Yang L."/>
            <person name="Yao Z."/>
            <person name="Ying F."/>
            <person name="Zhai J."/>
            <person name="Zhou L."/>
            <person name="Zuber A."/>
            <person name="Denarie J."/>
            <person name="Dixon R.A."/>
            <person name="May G.D."/>
            <person name="Schwartz D.C."/>
            <person name="Rogers J."/>
            <person name="Quetier F."/>
            <person name="Town C.D."/>
            <person name="Roe B.A."/>
        </authorList>
    </citation>
    <scope>NUCLEOTIDE SEQUENCE [LARGE SCALE GENOMIC DNA]</scope>
    <source>
        <strain evidence="4">A17</strain>
        <strain evidence="5 6">cv. Jemalong A17</strain>
    </source>
</reference>
<evidence type="ECO:0000313" key="4">
    <source>
        <dbReference type="EMBL" id="AES78226.1"/>
    </source>
</evidence>
<dbReference type="EnsemblPlants" id="AES78226">
    <property type="protein sequence ID" value="AES78226"/>
    <property type="gene ID" value="MTR_7g026120"/>
</dbReference>
<dbReference type="PaxDb" id="3880-AES78226"/>
<dbReference type="Pfam" id="PF12854">
    <property type="entry name" value="PPR_1"/>
    <property type="match status" value="1"/>
</dbReference>
<dbReference type="OMA" id="CERRMSF"/>
<comment type="similarity">
    <text evidence="1">Belongs to the PPR family. P subfamily.</text>
</comment>
<evidence type="ECO:0000256" key="1">
    <source>
        <dbReference type="ARBA" id="ARBA00007626"/>
    </source>
</evidence>
<dbReference type="InterPro" id="IPR050872">
    <property type="entry name" value="PPR_P_subfamily"/>
</dbReference>
<proteinExistence type="inferred from homology"/>
<dbReference type="PROSITE" id="PS51375">
    <property type="entry name" value="PPR"/>
    <property type="match status" value="1"/>
</dbReference>
<dbReference type="Pfam" id="PF01535">
    <property type="entry name" value="PPR"/>
    <property type="match status" value="1"/>
</dbReference>
<evidence type="ECO:0000313" key="6">
    <source>
        <dbReference type="Proteomes" id="UP000002051"/>
    </source>
</evidence>